<reference evidence="2" key="1">
    <citation type="submission" date="2022-07" db="EMBL/GenBank/DDBJ databases">
        <title>Complete genome of MD9.</title>
        <authorList>
            <person name="Cao G."/>
        </authorList>
    </citation>
    <scope>NUCLEOTIDE SEQUENCE</scope>
    <source>
        <strain evidence="2">MD9</strain>
    </source>
</reference>
<evidence type="ECO:0000313" key="2">
    <source>
        <dbReference type="EMBL" id="UUC17532.1"/>
    </source>
</evidence>
<keyword evidence="1" id="KW-1133">Transmembrane helix</keyword>
<feature type="transmembrane region" description="Helical" evidence="1">
    <location>
        <begin position="29"/>
        <end position="49"/>
    </location>
</feature>
<gene>
    <name evidence="2" type="ORF">NOV18_20010</name>
</gene>
<dbReference type="Proteomes" id="UP001058744">
    <property type="component" value="Chromosome"/>
</dbReference>
<keyword evidence="1" id="KW-0812">Transmembrane</keyword>
<dbReference type="RefSeq" id="WP_173895956.1">
    <property type="nucleotide sequence ID" value="NZ_CP101700.1"/>
</dbReference>
<dbReference type="AlphaFoldDB" id="A0AAJ5LCF8"/>
<protein>
    <submittedName>
        <fullName evidence="2">Uncharacterized protein</fullName>
    </submittedName>
</protein>
<keyword evidence="1" id="KW-0472">Membrane</keyword>
<dbReference type="EMBL" id="CP101700">
    <property type="protein sequence ID" value="UUC17532.1"/>
    <property type="molecule type" value="Genomic_DNA"/>
</dbReference>
<name>A0AAJ5LCF8_9PSED</name>
<sequence length="76" mass="8384">MQIFLLLVIIVLIAPWTLLIIIPAYAGLLIVSGVVIAVVGVALTVHHFMTREKSPEAVARRAQKIAEEANRRNAQR</sequence>
<evidence type="ECO:0000256" key="1">
    <source>
        <dbReference type="SAM" id="Phobius"/>
    </source>
</evidence>
<evidence type="ECO:0000313" key="3">
    <source>
        <dbReference type="Proteomes" id="UP001058744"/>
    </source>
</evidence>
<proteinExistence type="predicted"/>
<accession>A0AAJ5LCF8</accession>
<organism evidence="2 3">
    <name type="scientific">Pseudomonas asiatica</name>
    <dbReference type="NCBI Taxonomy" id="2219225"/>
    <lineage>
        <taxon>Bacteria</taxon>
        <taxon>Pseudomonadati</taxon>
        <taxon>Pseudomonadota</taxon>
        <taxon>Gammaproteobacteria</taxon>
        <taxon>Pseudomonadales</taxon>
        <taxon>Pseudomonadaceae</taxon>
        <taxon>Pseudomonas</taxon>
    </lineage>
</organism>